<proteinExistence type="predicted"/>
<dbReference type="EMBL" id="GBXM01063219">
    <property type="protein sequence ID" value="JAH45358.1"/>
    <property type="molecule type" value="Transcribed_RNA"/>
</dbReference>
<evidence type="ECO:0000313" key="1">
    <source>
        <dbReference type="EMBL" id="JAH45358.1"/>
    </source>
</evidence>
<sequence length="29" mass="3233">MKKAVGEMFLNNKLISKAIPTAMLVLFHS</sequence>
<reference evidence="1" key="1">
    <citation type="submission" date="2014-11" db="EMBL/GenBank/DDBJ databases">
        <authorList>
            <person name="Amaro Gonzalez C."/>
        </authorList>
    </citation>
    <scope>NUCLEOTIDE SEQUENCE</scope>
</reference>
<protein>
    <submittedName>
        <fullName evidence="1">Uncharacterized protein</fullName>
    </submittedName>
</protein>
<accession>A0A0E9SXW7</accession>
<dbReference type="AlphaFoldDB" id="A0A0E9SXW7"/>
<name>A0A0E9SXW7_ANGAN</name>
<organism evidence="1">
    <name type="scientific">Anguilla anguilla</name>
    <name type="common">European freshwater eel</name>
    <name type="synonym">Muraena anguilla</name>
    <dbReference type="NCBI Taxonomy" id="7936"/>
    <lineage>
        <taxon>Eukaryota</taxon>
        <taxon>Metazoa</taxon>
        <taxon>Chordata</taxon>
        <taxon>Craniata</taxon>
        <taxon>Vertebrata</taxon>
        <taxon>Euteleostomi</taxon>
        <taxon>Actinopterygii</taxon>
        <taxon>Neopterygii</taxon>
        <taxon>Teleostei</taxon>
        <taxon>Anguilliformes</taxon>
        <taxon>Anguillidae</taxon>
        <taxon>Anguilla</taxon>
    </lineage>
</organism>
<reference evidence="1" key="2">
    <citation type="journal article" date="2015" name="Fish Shellfish Immunol.">
        <title>Early steps in the European eel (Anguilla anguilla)-Vibrio vulnificus interaction in the gills: Role of the RtxA13 toxin.</title>
        <authorList>
            <person name="Callol A."/>
            <person name="Pajuelo D."/>
            <person name="Ebbesson L."/>
            <person name="Teles M."/>
            <person name="MacKenzie S."/>
            <person name="Amaro C."/>
        </authorList>
    </citation>
    <scope>NUCLEOTIDE SEQUENCE</scope>
</reference>